<dbReference type="InterPro" id="IPR014710">
    <property type="entry name" value="RmlC-like_jellyroll"/>
</dbReference>
<evidence type="ECO:0000313" key="3">
    <source>
        <dbReference type="Proteomes" id="UP000179129"/>
    </source>
</evidence>
<dbReference type="EMBL" id="MFIX01000126">
    <property type="protein sequence ID" value="OGG04002.1"/>
    <property type="molecule type" value="Genomic_DNA"/>
</dbReference>
<dbReference type="InterPro" id="IPR011051">
    <property type="entry name" value="RmlC_Cupin_sf"/>
</dbReference>
<sequence length="169" mass="18735">MLTAEYLINKLDLKPLPQEGGFYRETYRCAEIISSQALPNRYGGARPFGTAIYYLLTPETCSALHCLRSDEIFHFYLGDPVKMLKLYPDGSAEVLILGQELDRGQQLQAVVPRETWVGCLLAEGGKAALLGTTVAPGFDFSDYTQGSRKSLLEKYPGQSELIIRLNPGQ</sequence>
<dbReference type="Pfam" id="PF06172">
    <property type="entry name" value="Cupin_5"/>
    <property type="match status" value="1"/>
</dbReference>
<reference evidence="2 3" key="1">
    <citation type="journal article" date="2016" name="Nat. Commun.">
        <title>Thousands of microbial genomes shed light on interconnected biogeochemical processes in an aquifer system.</title>
        <authorList>
            <person name="Anantharaman K."/>
            <person name="Brown C.T."/>
            <person name="Hug L.A."/>
            <person name="Sharon I."/>
            <person name="Castelle C.J."/>
            <person name="Probst A.J."/>
            <person name="Thomas B.C."/>
            <person name="Singh A."/>
            <person name="Wilkins M.J."/>
            <person name="Karaoz U."/>
            <person name="Brodie E.L."/>
            <person name="Williams K.H."/>
            <person name="Hubbard S.S."/>
            <person name="Banfield J.F."/>
        </authorList>
    </citation>
    <scope>NUCLEOTIDE SEQUENCE [LARGE SCALE GENOMIC DNA]</scope>
</reference>
<dbReference type="PANTHER" id="PTHR33387">
    <property type="entry name" value="RMLC-LIKE JELLY ROLL FOLD PROTEIN"/>
    <property type="match status" value="1"/>
</dbReference>
<gene>
    <name evidence="2" type="ORF">A3F83_09875</name>
</gene>
<dbReference type="InterPro" id="IPR009327">
    <property type="entry name" value="Cupin_DUF985"/>
</dbReference>
<name>A0A1F5YVS6_9BACT</name>
<evidence type="ECO:0000259" key="1">
    <source>
        <dbReference type="Pfam" id="PF06172"/>
    </source>
</evidence>
<dbReference type="SUPFAM" id="SSF51182">
    <property type="entry name" value="RmlC-like cupins"/>
    <property type="match status" value="1"/>
</dbReference>
<dbReference type="PANTHER" id="PTHR33387:SF3">
    <property type="entry name" value="DUF985 DOMAIN-CONTAINING PROTEIN"/>
    <property type="match status" value="1"/>
</dbReference>
<protein>
    <recommendedName>
        <fullName evidence="1">DUF985 domain-containing protein</fullName>
    </recommendedName>
</protein>
<organism evidence="2 3">
    <name type="scientific">Candidatus Glassbacteria bacterium RIFCSPLOWO2_12_FULL_58_11</name>
    <dbReference type="NCBI Taxonomy" id="1817867"/>
    <lineage>
        <taxon>Bacteria</taxon>
        <taxon>Candidatus Glassiibacteriota</taxon>
    </lineage>
</organism>
<dbReference type="InterPro" id="IPR039935">
    <property type="entry name" value="YML079W-like"/>
</dbReference>
<proteinExistence type="predicted"/>
<dbReference type="AlphaFoldDB" id="A0A1F5YVS6"/>
<comment type="caution">
    <text evidence="2">The sequence shown here is derived from an EMBL/GenBank/DDBJ whole genome shotgun (WGS) entry which is preliminary data.</text>
</comment>
<evidence type="ECO:0000313" key="2">
    <source>
        <dbReference type="EMBL" id="OGG04002.1"/>
    </source>
</evidence>
<accession>A0A1F5YVS6</accession>
<dbReference type="Gene3D" id="2.60.120.10">
    <property type="entry name" value="Jelly Rolls"/>
    <property type="match status" value="1"/>
</dbReference>
<dbReference type="Proteomes" id="UP000179129">
    <property type="component" value="Unassembled WGS sequence"/>
</dbReference>
<feature type="domain" description="DUF985" evidence="1">
    <location>
        <begin position="5"/>
        <end position="144"/>
    </location>
</feature>
<dbReference type="CDD" id="cd06121">
    <property type="entry name" value="cupin_YML079wp"/>
    <property type="match status" value="1"/>
</dbReference>